<name>A2DEV4_TRIV3</name>
<dbReference type="GO" id="GO:0000138">
    <property type="term" value="C:Golgi trans cisterna"/>
    <property type="evidence" value="ECO:0000318"/>
    <property type="project" value="GO_Central"/>
</dbReference>
<keyword evidence="2" id="KW-1185">Reference proteome</keyword>
<organism evidence="1 2">
    <name type="scientific">Trichomonas vaginalis (strain ATCC PRA-98 / G3)</name>
    <dbReference type="NCBI Taxonomy" id="412133"/>
    <lineage>
        <taxon>Eukaryota</taxon>
        <taxon>Metamonada</taxon>
        <taxon>Parabasalia</taxon>
        <taxon>Trichomonadida</taxon>
        <taxon>Trichomonadidae</taxon>
        <taxon>Trichomonas</taxon>
    </lineage>
</organism>
<dbReference type="RefSeq" id="XP_001581932.1">
    <property type="nucleotide sequence ID" value="XM_001581882.1"/>
</dbReference>
<dbReference type="Proteomes" id="UP000001542">
    <property type="component" value="Unassembled WGS sequence"/>
</dbReference>
<dbReference type="OrthoDB" id="10421649at2759"/>
<accession>A2DEV4</accession>
<dbReference type="EMBL" id="DS113193">
    <property type="protein sequence ID" value="EAY20946.1"/>
    <property type="molecule type" value="Genomic_DNA"/>
</dbReference>
<gene>
    <name evidence="1" type="ORF">TVAG_172030</name>
</gene>
<dbReference type="GO" id="GO:0005797">
    <property type="term" value="C:Golgi medial cisterna"/>
    <property type="evidence" value="ECO:0000318"/>
    <property type="project" value="GO_Central"/>
</dbReference>
<dbReference type="VEuPathDB" id="TrichDB:TVAG_172030"/>
<evidence type="ECO:0008006" key="3">
    <source>
        <dbReference type="Google" id="ProtNLM"/>
    </source>
</evidence>
<dbReference type="GO" id="GO:0016020">
    <property type="term" value="C:membrane"/>
    <property type="evidence" value="ECO:0000318"/>
    <property type="project" value="GO_Central"/>
</dbReference>
<dbReference type="InParanoid" id="A2DEV4"/>
<evidence type="ECO:0000313" key="2">
    <source>
        <dbReference type="Proteomes" id="UP000001542"/>
    </source>
</evidence>
<protein>
    <recommendedName>
        <fullName evidence="3">Dymeclin</fullName>
    </recommendedName>
</protein>
<dbReference type="KEGG" id="tva:5466484"/>
<dbReference type="VEuPathDB" id="TrichDB:TVAGG3_0530530"/>
<dbReference type="PANTHER" id="PTHR21575:SF12">
    <property type="entry name" value="PROTEIN HID1"/>
    <property type="match status" value="1"/>
</dbReference>
<sequence>MGVGESVEETPPDFFNGLLTNDIKLNDPICKAIFSSRLLTHTSLSNNILTRVARTKPNNVRVLAYQSVFSINRISQIQYQTEIPQSLLISCYNSFLVLQRFCSSVVSKWHTWPSPSTMSNSIPSVLFDSAVTILGHPQIRDAPDSTLQGHVRLEIFSTMLMFLLSPNQEIYENYPNHHYYALDMTNPMPIINTVINVRKHSPSFARIVLILCSTGLGFCQSWVEMLSDFQFSSIFPIFDPLLTPPTESQLSLSNSQSPGIYLELFALFYQILLLPYDVVESLPKGRQFVVSVLLPLQQFNEKNSLTYFHSLALSTLVLLTSDPALSASLNEPFTGTFACKSSVHRGTYADLLVEIITNTTGSDLSRTAPLLPAVACIIHNISAHVNSFSFFTSNRLFIFLNQLIESRDRQAPKLVQIVIDGINQIISEQFEHNTTILMFVVRNQNTFKMLRQKGLDVKYILAFISAFKQKVKQNGIVKLGTDIAEQILKSLNPKQFMDGYEPPGPRGHVFTGEMAGLWADWMRTLAMRGDFKGDFA</sequence>
<dbReference type="STRING" id="5722.A2DEV4"/>
<dbReference type="Pfam" id="PF09742">
    <property type="entry name" value="Dymeclin"/>
    <property type="match status" value="1"/>
</dbReference>
<proteinExistence type="predicted"/>
<dbReference type="AlphaFoldDB" id="A2DEV4"/>
<evidence type="ECO:0000313" key="1">
    <source>
        <dbReference type="EMBL" id="EAY20946.1"/>
    </source>
</evidence>
<dbReference type="PANTHER" id="PTHR21575">
    <property type="entry name" value="PROTEIN HID1"/>
    <property type="match status" value="1"/>
</dbReference>
<reference evidence="1" key="1">
    <citation type="submission" date="2006-10" db="EMBL/GenBank/DDBJ databases">
        <authorList>
            <person name="Amadeo P."/>
            <person name="Zhao Q."/>
            <person name="Wortman J."/>
            <person name="Fraser-Liggett C."/>
            <person name="Carlton J."/>
        </authorList>
    </citation>
    <scope>NUCLEOTIDE SEQUENCE</scope>
    <source>
        <strain evidence="1">G3</strain>
    </source>
</reference>
<reference evidence="1" key="2">
    <citation type="journal article" date="2007" name="Science">
        <title>Draft genome sequence of the sexually transmitted pathogen Trichomonas vaginalis.</title>
        <authorList>
            <person name="Carlton J.M."/>
            <person name="Hirt R.P."/>
            <person name="Silva J.C."/>
            <person name="Delcher A.L."/>
            <person name="Schatz M."/>
            <person name="Zhao Q."/>
            <person name="Wortman J.R."/>
            <person name="Bidwell S.L."/>
            <person name="Alsmark U.C.M."/>
            <person name="Besteiro S."/>
            <person name="Sicheritz-Ponten T."/>
            <person name="Noel C.J."/>
            <person name="Dacks J.B."/>
            <person name="Foster P.G."/>
            <person name="Simillion C."/>
            <person name="Van de Peer Y."/>
            <person name="Miranda-Saavedra D."/>
            <person name="Barton G.J."/>
            <person name="Westrop G.D."/>
            <person name="Mueller S."/>
            <person name="Dessi D."/>
            <person name="Fiori P.L."/>
            <person name="Ren Q."/>
            <person name="Paulsen I."/>
            <person name="Zhang H."/>
            <person name="Bastida-Corcuera F.D."/>
            <person name="Simoes-Barbosa A."/>
            <person name="Brown M.T."/>
            <person name="Hayes R.D."/>
            <person name="Mukherjee M."/>
            <person name="Okumura C.Y."/>
            <person name="Schneider R."/>
            <person name="Smith A.J."/>
            <person name="Vanacova S."/>
            <person name="Villalvazo M."/>
            <person name="Haas B.J."/>
            <person name="Pertea M."/>
            <person name="Feldblyum T.V."/>
            <person name="Utterback T.R."/>
            <person name="Shu C.L."/>
            <person name="Osoegawa K."/>
            <person name="de Jong P.J."/>
            <person name="Hrdy I."/>
            <person name="Horvathova L."/>
            <person name="Zubacova Z."/>
            <person name="Dolezal P."/>
            <person name="Malik S.B."/>
            <person name="Logsdon J.M. Jr."/>
            <person name="Henze K."/>
            <person name="Gupta A."/>
            <person name="Wang C.C."/>
            <person name="Dunne R.L."/>
            <person name="Upcroft J.A."/>
            <person name="Upcroft P."/>
            <person name="White O."/>
            <person name="Salzberg S.L."/>
            <person name="Tang P."/>
            <person name="Chiu C.-H."/>
            <person name="Lee Y.-S."/>
            <person name="Embley T.M."/>
            <person name="Coombs G.H."/>
            <person name="Mottram J.C."/>
            <person name="Tachezy J."/>
            <person name="Fraser-Liggett C.M."/>
            <person name="Johnson P.J."/>
        </authorList>
    </citation>
    <scope>NUCLEOTIDE SEQUENCE [LARGE SCALE GENOMIC DNA]</scope>
    <source>
        <strain evidence="1">G3</strain>
    </source>
</reference>
<dbReference type="InterPro" id="IPR026705">
    <property type="entry name" value="Hid-1/Ecm30"/>
</dbReference>